<keyword evidence="4" id="KW-1185">Reference proteome</keyword>
<evidence type="ECO:0000256" key="1">
    <source>
        <dbReference type="SAM" id="Coils"/>
    </source>
</evidence>
<dbReference type="PANTHER" id="PTHR12761">
    <property type="entry name" value="HERMANSKY-PUDLAK SYNDROME PROTEIN 1"/>
    <property type="match status" value="1"/>
</dbReference>
<dbReference type="GO" id="GO:0031085">
    <property type="term" value="C:BLOC-3 complex"/>
    <property type="evidence" value="ECO:0007669"/>
    <property type="project" value="TreeGrafter"/>
</dbReference>
<dbReference type="Pfam" id="PF19036">
    <property type="entry name" value="Fuz_longin_1"/>
    <property type="match status" value="1"/>
</dbReference>
<dbReference type="Proteomes" id="UP000014500">
    <property type="component" value="Unassembled WGS sequence"/>
</dbReference>
<dbReference type="EMBL" id="JH432222">
    <property type="status" value="NOT_ANNOTATED_CDS"/>
    <property type="molecule type" value="Genomic_DNA"/>
</dbReference>
<dbReference type="PhylomeDB" id="T1JH41"/>
<proteinExistence type="predicted"/>
<dbReference type="AlphaFoldDB" id="T1JH41"/>
<dbReference type="GO" id="GO:0005085">
    <property type="term" value="F:guanyl-nucleotide exchange factor activity"/>
    <property type="evidence" value="ECO:0007669"/>
    <property type="project" value="TreeGrafter"/>
</dbReference>
<feature type="domain" description="FUZ/MON1/HPS1 first Longin" evidence="2">
    <location>
        <begin position="5"/>
        <end position="153"/>
    </location>
</feature>
<reference evidence="4" key="1">
    <citation type="submission" date="2011-05" db="EMBL/GenBank/DDBJ databases">
        <authorList>
            <person name="Richards S.R."/>
            <person name="Qu J."/>
            <person name="Jiang H."/>
            <person name="Jhangiani S.N."/>
            <person name="Agravi P."/>
            <person name="Goodspeed R."/>
            <person name="Gross S."/>
            <person name="Mandapat C."/>
            <person name="Jackson L."/>
            <person name="Mathew T."/>
            <person name="Pu L."/>
            <person name="Thornton R."/>
            <person name="Saada N."/>
            <person name="Wilczek-Boney K.B."/>
            <person name="Lee S."/>
            <person name="Kovar C."/>
            <person name="Wu Y."/>
            <person name="Scherer S.E."/>
            <person name="Worley K.C."/>
            <person name="Muzny D.M."/>
            <person name="Gibbs R."/>
        </authorList>
    </citation>
    <scope>NUCLEOTIDE SEQUENCE</scope>
    <source>
        <strain evidence="4">Brora</strain>
    </source>
</reference>
<reference evidence="3" key="2">
    <citation type="submission" date="2015-02" db="UniProtKB">
        <authorList>
            <consortium name="EnsemblMetazoa"/>
        </authorList>
    </citation>
    <scope>IDENTIFICATION</scope>
</reference>
<evidence type="ECO:0000313" key="4">
    <source>
        <dbReference type="Proteomes" id="UP000014500"/>
    </source>
</evidence>
<dbReference type="STRING" id="126957.T1JH41"/>
<protein>
    <recommendedName>
        <fullName evidence="2">FUZ/MON1/HPS1 first Longin domain-containing protein</fullName>
    </recommendedName>
</protein>
<dbReference type="GO" id="GO:0016192">
    <property type="term" value="P:vesicle-mediated transport"/>
    <property type="evidence" value="ECO:0007669"/>
    <property type="project" value="InterPro"/>
</dbReference>
<accession>T1JH41</accession>
<dbReference type="HOGENOM" id="CLU_016960_2_0_1"/>
<name>T1JH41_STRMM</name>
<organism evidence="3 4">
    <name type="scientific">Strigamia maritima</name>
    <name type="common">European centipede</name>
    <name type="synonym">Geophilus maritimus</name>
    <dbReference type="NCBI Taxonomy" id="126957"/>
    <lineage>
        <taxon>Eukaryota</taxon>
        <taxon>Metazoa</taxon>
        <taxon>Ecdysozoa</taxon>
        <taxon>Arthropoda</taxon>
        <taxon>Myriapoda</taxon>
        <taxon>Chilopoda</taxon>
        <taxon>Pleurostigmophora</taxon>
        <taxon>Geophilomorpha</taxon>
        <taxon>Linotaeniidae</taxon>
        <taxon>Strigamia</taxon>
    </lineage>
</organism>
<dbReference type="EnsemblMetazoa" id="SMAR013171-RA">
    <property type="protein sequence ID" value="SMAR013171-PA"/>
    <property type="gene ID" value="SMAR013171"/>
</dbReference>
<keyword evidence="1" id="KW-0175">Coiled coil</keyword>
<evidence type="ECO:0000313" key="3">
    <source>
        <dbReference type="EnsemblMetazoa" id="SMAR013171-PA"/>
    </source>
</evidence>
<dbReference type="PANTHER" id="PTHR12761:SF1">
    <property type="entry name" value="BLOC-3 COMPLEX MEMBER HPS1"/>
    <property type="match status" value="1"/>
</dbReference>
<sequence length="640" mass="72742">MRGTFLFDQLNDVIYFKTNEPFRLHLLNICMREGLIQQDSKQDAVLDSNALVQLFSPLVTSQRIMLEQFNNPYTAIHTQDGTIMTFAKRLGFLFVAVGSEKHESLSIIQRRLHVFLRFVNLLCGPVFNLLKPCYPGAAERQRLLGSLIDKWEELRKEELSFQIEAVEKLIINEYLTQNCVTIMENVLQKLRKSTKSNVNHAVLLVNTKLLTIYSSRNTCELTAADILSLEMLALSHHPTCRFELPHSPRHSPVPSNAAHFIPIKPTSSNRLQVPRLSVSPAELTPLTVHQASPDNGGTFLKVPLCSESESSDSEFYSPCGSPTLSKLDEESDAKLEDENKLNDAEKVLKEDENIFNFSDLEEKLDELKSKQAAEYTNDVLFLQNTISPMSPHHVYTVKIMDGVVLIMVCDVRTVIKILLVFVFQLVTDFKAGKSLISAASIQAINILHDSQLNKQCNLAKQQLDGLEVSMKRLIEATKKFTEDNRLTRNIINRWDVVRKNGLADFLKSTTARFMPSKLDSSVTALSETIQEIFVTFCLPDNSTYIPVSSDIITVLVDIQAHVRFNIADYGEYLRISRMVEFTRTQLQCGHFAISWRDNQFQYSYFLWFEDLKGNPLKPQIPFQGLKNFPPPGCLCGDFFK</sequence>
<dbReference type="InterPro" id="IPR026053">
    <property type="entry name" value="HPS1"/>
</dbReference>
<evidence type="ECO:0000259" key="2">
    <source>
        <dbReference type="Pfam" id="PF19036"/>
    </source>
</evidence>
<dbReference type="InterPro" id="IPR043972">
    <property type="entry name" value="FUZ/MON1/HPS1_longin_1"/>
</dbReference>
<feature type="coiled-coil region" evidence="1">
    <location>
        <begin position="327"/>
        <end position="354"/>
    </location>
</feature>
<dbReference type="eggNOG" id="ENOG502QW8U">
    <property type="taxonomic scope" value="Eukaryota"/>
</dbReference>